<keyword evidence="1" id="KW-1133">Transmembrane helix</keyword>
<organism evidence="4 5">
    <name type="scientific">Candidatus Woesebacteria bacterium RIFOXYA1_FULL_40_18</name>
    <dbReference type="NCBI Taxonomy" id="1802532"/>
    <lineage>
        <taxon>Bacteria</taxon>
        <taxon>Candidatus Woeseibacteriota</taxon>
    </lineage>
</organism>
<evidence type="ECO:0000259" key="2">
    <source>
        <dbReference type="Pfam" id="PF13386"/>
    </source>
</evidence>
<feature type="domain" description="EfeO-type cupredoxin-like" evidence="3">
    <location>
        <begin position="244"/>
        <end position="331"/>
    </location>
</feature>
<accession>A0A1F8CGV0</accession>
<feature type="transmembrane region" description="Helical" evidence="1">
    <location>
        <begin position="129"/>
        <end position="155"/>
    </location>
</feature>
<evidence type="ECO:0000313" key="5">
    <source>
        <dbReference type="Proteomes" id="UP000177855"/>
    </source>
</evidence>
<dbReference type="InterPro" id="IPR039447">
    <property type="entry name" value="UreH-like_TM_dom"/>
</dbReference>
<comment type="caution">
    <text evidence="4">The sequence shown here is derived from an EMBL/GenBank/DDBJ whole genome shotgun (WGS) entry which is preliminary data.</text>
</comment>
<dbReference type="SUPFAM" id="SSF49503">
    <property type="entry name" value="Cupredoxins"/>
    <property type="match status" value="1"/>
</dbReference>
<evidence type="ECO:0000313" key="4">
    <source>
        <dbReference type="EMBL" id="OGM75540.1"/>
    </source>
</evidence>
<dbReference type="STRING" id="1802532.A2210_00380"/>
<gene>
    <name evidence="4" type="ORF">A2210_00380</name>
</gene>
<dbReference type="AlphaFoldDB" id="A0A1F8CGV0"/>
<dbReference type="InterPro" id="IPR028096">
    <property type="entry name" value="EfeO_Cupredoxin"/>
</dbReference>
<feature type="domain" description="Urease accessory protein UreH-like transmembrane" evidence="2">
    <location>
        <begin position="7"/>
        <end position="207"/>
    </location>
</feature>
<feature type="transmembrane region" description="Helical" evidence="1">
    <location>
        <begin position="48"/>
        <end position="70"/>
    </location>
</feature>
<keyword evidence="1" id="KW-0472">Membrane</keyword>
<dbReference type="Gene3D" id="2.60.40.420">
    <property type="entry name" value="Cupredoxins - blue copper proteins"/>
    <property type="match status" value="1"/>
</dbReference>
<dbReference type="InterPro" id="IPR008972">
    <property type="entry name" value="Cupredoxin"/>
</dbReference>
<dbReference type="PANTHER" id="PTHR42208:SF1">
    <property type="entry name" value="HEAVY METAL TRANSPORTER"/>
    <property type="match status" value="1"/>
</dbReference>
<protein>
    <recommendedName>
        <fullName evidence="6">Urease accessory protein UreH-like transmembrane domain-containing protein</fullName>
    </recommendedName>
</protein>
<feature type="transmembrane region" description="Helical" evidence="1">
    <location>
        <begin position="193"/>
        <end position="210"/>
    </location>
</feature>
<dbReference type="Proteomes" id="UP000177855">
    <property type="component" value="Unassembled WGS sequence"/>
</dbReference>
<feature type="transmembrane region" description="Helical" evidence="1">
    <location>
        <begin position="82"/>
        <end position="108"/>
    </location>
</feature>
<reference evidence="4 5" key="1">
    <citation type="journal article" date="2016" name="Nat. Commun.">
        <title>Thousands of microbial genomes shed light on interconnected biogeochemical processes in an aquifer system.</title>
        <authorList>
            <person name="Anantharaman K."/>
            <person name="Brown C.T."/>
            <person name="Hug L.A."/>
            <person name="Sharon I."/>
            <person name="Castelle C.J."/>
            <person name="Probst A.J."/>
            <person name="Thomas B.C."/>
            <person name="Singh A."/>
            <person name="Wilkins M.J."/>
            <person name="Karaoz U."/>
            <person name="Brodie E.L."/>
            <person name="Williams K.H."/>
            <person name="Hubbard S.S."/>
            <person name="Banfield J.F."/>
        </authorList>
    </citation>
    <scope>NUCLEOTIDE SEQUENCE [LARGE SCALE GENOMIC DNA]</scope>
</reference>
<feature type="transmembrane region" description="Helical" evidence="1">
    <location>
        <begin position="6"/>
        <end position="27"/>
    </location>
</feature>
<dbReference type="Pfam" id="PF13473">
    <property type="entry name" value="Cupredoxin_1"/>
    <property type="match status" value="1"/>
</dbReference>
<dbReference type="EMBL" id="MGHS01000053">
    <property type="protein sequence ID" value="OGM75540.1"/>
    <property type="molecule type" value="Genomic_DNA"/>
</dbReference>
<evidence type="ECO:0000259" key="3">
    <source>
        <dbReference type="Pfam" id="PF13473"/>
    </source>
</evidence>
<proteinExistence type="predicted"/>
<dbReference type="Pfam" id="PF13386">
    <property type="entry name" value="DsbD_2"/>
    <property type="match status" value="1"/>
</dbReference>
<sequence length="333" mass="35720">MSNVWLAFITGLTTGGFSCFAVQGGLLTSALASEEELEVTRKQKAKALIVFLASKVAAYTLLGFLLGFLGASLNISPKVQGWLQIFIGLYMLITAARLLNLHPIFRYFVIQPPKSILRLLKNQSQAKSIFTPMVLGAMTVLIPCGVTQAMMLLALGSSNPFWGAGIMLAFTLGTSPVFFAIGLAATEALKHKAFSFIAASFIFAIGILSINSGQILRGSAHTLQNYWAALSGVVEETKSAGLKGGFQEVTINIKSNGYKANVNTLKAGVPVRLKLVTNNVKSCARAFTIPDLNYFKVLPVTGTETVEFTPTKTGRLTYTCSMGMYSGSFTVVQ</sequence>
<name>A0A1F8CGV0_9BACT</name>
<feature type="transmembrane region" description="Helical" evidence="1">
    <location>
        <begin position="161"/>
        <end position="181"/>
    </location>
</feature>
<dbReference type="PANTHER" id="PTHR42208">
    <property type="entry name" value="HEAVY METAL TRANSPORTER-RELATED"/>
    <property type="match status" value="1"/>
</dbReference>
<evidence type="ECO:0000256" key="1">
    <source>
        <dbReference type="SAM" id="Phobius"/>
    </source>
</evidence>
<keyword evidence="1" id="KW-0812">Transmembrane</keyword>
<evidence type="ECO:0008006" key="6">
    <source>
        <dbReference type="Google" id="ProtNLM"/>
    </source>
</evidence>